<evidence type="ECO:0000256" key="12">
    <source>
        <dbReference type="SAM" id="MobiDB-lite"/>
    </source>
</evidence>
<accession>A0ABD3NYL8</accession>
<evidence type="ECO:0000256" key="5">
    <source>
        <dbReference type="ARBA" id="ARBA00022723"/>
    </source>
</evidence>
<dbReference type="Pfam" id="PF00626">
    <property type="entry name" value="Gelsolin"/>
    <property type="match status" value="1"/>
</dbReference>
<sequence length="1001" mass="108839">MQWPRPHAAQDLGGDAIGDLLPPLAARLPPRDLKLQNWVLESDGDVWSPLKLIDFGLSTHYTPGRRLGRVVGSSWYIAPEVPRRELHRGVRPVVEPGGRSVHAPVSGAPPFHGNDGEDVRAVIVRGAYAFPHELFLDVSDDAMAFVTCLLFVQRRNSGTRPCRPWRTRGSRRTATRSDSGTARMGEHWDVTSSEEQSGTRLSFHCWPSSRLEATRCVAPVGALYTPLKRLPPHCAPPVALQYDPIRCSTQTCHAVLNPYCQVDYRTKLWTCPFCLTRNHFPPHYAENISEVNLPAELVPQFATCEYELPSVPNAGPPAFVFCLDTCVHVEELAELADSIQQILNLLPGDSLVGLVTFGTNVQVHELGFEGLSKAYVIRGNKEYGPQKVGQLLGCPGGGGAGAGAGASGGGGGHPPPPAAPPGQQQPQLQQQANYPTNNANGVAPESPGQQVLRRFLLPVSECVMTIESILEDLRKDPWPVPADKRVARCTGCALSVATSLLDLALPRRGARVMMFVGGPCTSGPGAIVSRAKTEDMRSHADLARNAESLHKPACEFYAGLCKRGGGGGGGSSAQAAAAATAGAASLHVVDIFACSLDQVGILEMGELVEATGGHMVLGDSFGQSVFKESLRRVFRTYEPSPDGSSPPSSDDGMMQMAFGATLEVLTSREFKVSGAIGPVTSLGKKSPNVSDLEVGRGGTNVWSLGGIDPGTTIAVYFDITNPGPPPSNGAGDGYNSMVQQQPSPVKMSFDQEAAAVLLARVAVERTETEDVADVLRWIDRSLIRLCSKFADYVPDDPNSFRLSPEFSLFPQFLFHLRRSQFLQLFNSSPDEAAYYRYILNKENTTNSLVMIQPTLLSYSFNGPPQPALLDSQSVRPDTILLLDTFFHVVVFHGETTAAWREQRYHEQEEHVAFRNLLEAPQADAQMIMDNRFPVPRYIVCDQHKSEARFLMAKLNPSVTHNTEGVGGAQVFTDDVSLRVFMEHCKFTLHFYITLHLISSEC</sequence>
<name>A0ABD3NYL8_9STRA</name>
<dbReference type="PANTHER" id="PTHR11141:SF0">
    <property type="entry name" value="PROTEIN TRANSPORT PROTEIN SEC23"/>
    <property type="match status" value="1"/>
</dbReference>
<dbReference type="InterPro" id="IPR029006">
    <property type="entry name" value="ADF-H/Gelsolin-like_dom_sf"/>
</dbReference>
<dbReference type="Gene3D" id="2.30.30.380">
    <property type="entry name" value="Zn-finger domain of Sec23/24"/>
    <property type="match status" value="1"/>
</dbReference>
<dbReference type="InterPro" id="IPR036174">
    <property type="entry name" value="Znf_Sec23_Sec24_sf"/>
</dbReference>
<evidence type="ECO:0000256" key="4">
    <source>
        <dbReference type="ARBA" id="ARBA00022448"/>
    </source>
</evidence>
<dbReference type="InterPro" id="IPR036465">
    <property type="entry name" value="vWFA_dom_sf"/>
</dbReference>
<dbReference type="CDD" id="cd11287">
    <property type="entry name" value="Sec23_C"/>
    <property type="match status" value="1"/>
</dbReference>
<dbReference type="Pfam" id="PF04810">
    <property type="entry name" value="zf-Sec23_Sec24"/>
    <property type="match status" value="1"/>
</dbReference>
<feature type="region of interest" description="Disordered" evidence="12">
    <location>
        <begin position="402"/>
        <end position="446"/>
    </location>
</feature>
<dbReference type="EMBL" id="JALLAZ020001088">
    <property type="protein sequence ID" value="KAL3780980.1"/>
    <property type="molecule type" value="Genomic_DNA"/>
</dbReference>
<feature type="compositionally biased region" description="Basic residues" evidence="12">
    <location>
        <begin position="163"/>
        <end position="174"/>
    </location>
</feature>
<dbReference type="SUPFAM" id="SSF81995">
    <property type="entry name" value="beta-sandwich domain of Sec23/24"/>
    <property type="match status" value="1"/>
</dbReference>
<evidence type="ECO:0000256" key="7">
    <source>
        <dbReference type="ARBA" id="ARBA00022833"/>
    </source>
</evidence>
<dbReference type="InterPro" id="IPR007123">
    <property type="entry name" value="Gelsolin-like_dom"/>
</dbReference>
<dbReference type="FunFam" id="1.20.120.730:FF:000005">
    <property type="entry name" value="Protein transport protein SEC23"/>
    <property type="match status" value="1"/>
</dbReference>
<proteinExistence type="inferred from homology"/>
<dbReference type="InterPro" id="IPR036175">
    <property type="entry name" value="Sec23/24_helical_dom_sf"/>
</dbReference>
<dbReference type="SUPFAM" id="SSF82919">
    <property type="entry name" value="Zn-finger domain of Sec23/24"/>
    <property type="match status" value="1"/>
</dbReference>
<dbReference type="Gene3D" id="1.10.510.10">
    <property type="entry name" value="Transferase(Phosphotransferase) domain 1"/>
    <property type="match status" value="1"/>
</dbReference>
<keyword evidence="10" id="KW-0472">Membrane</keyword>
<dbReference type="FunFam" id="3.40.20.10:FF:000014">
    <property type="entry name" value="Protein transport protein SEC23"/>
    <property type="match status" value="1"/>
</dbReference>
<dbReference type="InterPro" id="IPR037364">
    <property type="entry name" value="Sec23"/>
</dbReference>
<comment type="caution">
    <text evidence="14">The sequence shown here is derived from an EMBL/GenBank/DDBJ whole genome shotgun (WGS) entry which is preliminary data.</text>
</comment>
<dbReference type="Pfam" id="PF08033">
    <property type="entry name" value="Sec23_BS"/>
    <property type="match status" value="1"/>
</dbReference>
<keyword evidence="4" id="KW-0813">Transport</keyword>
<evidence type="ECO:0000256" key="3">
    <source>
        <dbReference type="ARBA" id="ARBA00009210"/>
    </source>
</evidence>
<evidence type="ECO:0000259" key="13">
    <source>
        <dbReference type="PROSITE" id="PS50011"/>
    </source>
</evidence>
<comment type="similarity">
    <text evidence="3">Belongs to the SEC23/SEC24 family. SEC23 subfamily.</text>
</comment>
<dbReference type="AlphaFoldDB" id="A0ABD3NYL8"/>
<dbReference type="InterPro" id="IPR037550">
    <property type="entry name" value="Sec23_C"/>
</dbReference>
<evidence type="ECO:0000256" key="11">
    <source>
        <dbReference type="ARBA" id="ARBA00023329"/>
    </source>
</evidence>
<dbReference type="InterPro" id="IPR006895">
    <property type="entry name" value="Znf_Sec23_Sec24"/>
</dbReference>
<dbReference type="SUPFAM" id="SSF56112">
    <property type="entry name" value="Protein kinase-like (PK-like)"/>
    <property type="match status" value="1"/>
</dbReference>
<evidence type="ECO:0000256" key="6">
    <source>
        <dbReference type="ARBA" id="ARBA00022824"/>
    </source>
</evidence>
<feature type="region of interest" description="Disordered" evidence="12">
    <location>
        <begin position="161"/>
        <end position="191"/>
    </location>
</feature>
<keyword evidence="15" id="KW-1185">Reference proteome</keyword>
<dbReference type="GO" id="GO:0012507">
    <property type="term" value="C:ER to Golgi transport vesicle membrane"/>
    <property type="evidence" value="ECO:0007669"/>
    <property type="project" value="UniProtKB-SubCell"/>
</dbReference>
<evidence type="ECO:0000256" key="10">
    <source>
        <dbReference type="ARBA" id="ARBA00023136"/>
    </source>
</evidence>
<keyword evidence="11" id="KW-0968">Cytoplasmic vesicle</keyword>
<dbReference type="GO" id="GO:0016192">
    <property type="term" value="P:vesicle-mediated transport"/>
    <property type="evidence" value="ECO:0007669"/>
    <property type="project" value="UniProtKB-KW"/>
</dbReference>
<feature type="domain" description="Protein kinase" evidence="13">
    <location>
        <begin position="1"/>
        <end position="175"/>
    </location>
</feature>
<dbReference type="GO" id="GO:0046872">
    <property type="term" value="F:metal ion binding"/>
    <property type="evidence" value="ECO:0007669"/>
    <property type="project" value="UniProtKB-KW"/>
</dbReference>
<dbReference type="InterPro" id="IPR012990">
    <property type="entry name" value="Beta-sandwich_Sec23_24"/>
</dbReference>
<dbReference type="Pfam" id="PF04811">
    <property type="entry name" value="Sec23_trunk"/>
    <property type="match status" value="2"/>
</dbReference>
<evidence type="ECO:0000313" key="14">
    <source>
        <dbReference type="EMBL" id="KAL3780980.1"/>
    </source>
</evidence>
<keyword evidence="8" id="KW-0931">ER-Golgi transport</keyword>
<dbReference type="GO" id="GO:0015031">
    <property type="term" value="P:protein transport"/>
    <property type="evidence" value="ECO:0007669"/>
    <property type="project" value="UniProtKB-KW"/>
</dbReference>
<dbReference type="SUPFAM" id="SSF53300">
    <property type="entry name" value="vWA-like"/>
    <property type="match status" value="2"/>
</dbReference>
<protein>
    <recommendedName>
        <fullName evidence="13">Protein kinase domain-containing protein</fullName>
    </recommendedName>
</protein>
<keyword evidence="5" id="KW-0479">Metal-binding</keyword>
<dbReference type="InterPro" id="IPR036180">
    <property type="entry name" value="Gelsolin-like_dom_sf"/>
</dbReference>
<gene>
    <name evidence="14" type="ORF">ACHAW5_010435</name>
</gene>
<feature type="compositionally biased region" description="Low complexity" evidence="12">
    <location>
        <begin position="421"/>
        <end position="432"/>
    </location>
</feature>
<organism evidence="14 15">
    <name type="scientific">Stephanodiscus triporus</name>
    <dbReference type="NCBI Taxonomy" id="2934178"/>
    <lineage>
        <taxon>Eukaryota</taxon>
        <taxon>Sar</taxon>
        <taxon>Stramenopiles</taxon>
        <taxon>Ochrophyta</taxon>
        <taxon>Bacillariophyta</taxon>
        <taxon>Coscinodiscophyceae</taxon>
        <taxon>Thalassiosirophycidae</taxon>
        <taxon>Stephanodiscales</taxon>
        <taxon>Stephanodiscaceae</taxon>
        <taxon>Stephanodiscus</taxon>
    </lineage>
</organism>
<dbReference type="Proteomes" id="UP001530315">
    <property type="component" value="Unassembled WGS sequence"/>
</dbReference>
<dbReference type="InterPro" id="IPR000719">
    <property type="entry name" value="Prot_kinase_dom"/>
</dbReference>
<dbReference type="InterPro" id="IPR006900">
    <property type="entry name" value="Sec23/24_helical_dom"/>
</dbReference>
<evidence type="ECO:0000256" key="9">
    <source>
        <dbReference type="ARBA" id="ARBA00022927"/>
    </source>
</evidence>
<dbReference type="Gene3D" id="1.20.120.730">
    <property type="entry name" value="Sec23/Sec24 helical domain"/>
    <property type="match status" value="1"/>
</dbReference>
<dbReference type="InterPro" id="IPR006896">
    <property type="entry name" value="Sec23/24_trunk_dom"/>
</dbReference>
<keyword evidence="6" id="KW-0256">Endoplasmic reticulum</keyword>
<dbReference type="Gene3D" id="3.40.20.10">
    <property type="entry name" value="Severin"/>
    <property type="match status" value="1"/>
</dbReference>
<reference evidence="14 15" key="1">
    <citation type="submission" date="2024-10" db="EMBL/GenBank/DDBJ databases">
        <title>Updated reference genomes for cyclostephanoid diatoms.</title>
        <authorList>
            <person name="Roberts W.R."/>
            <person name="Alverson A.J."/>
        </authorList>
    </citation>
    <scope>NUCLEOTIDE SEQUENCE [LARGE SCALE GENOMIC DNA]</scope>
    <source>
        <strain evidence="14 15">AJA276-08</strain>
    </source>
</reference>
<dbReference type="Gene3D" id="2.60.40.1670">
    <property type="entry name" value="beta-sandwich domain of Sec23/24"/>
    <property type="match status" value="1"/>
</dbReference>
<dbReference type="SUPFAM" id="SSF81811">
    <property type="entry name" value="Helical domain of Sec23/24"/>
    <property type="match status" value="1"/>
</dbReference>
<evidence type="ECO:0000256" key="8">
    <source>
        <dbReference type="ARBA" id="ARBA00022892"/>
    </source>
</evidence>
<comment type="subcellular location">
    <subcellularLocation>
        <location evidence="1">Cytoplasmic vesicle</location>
        <location evidence="1">COPII-coated vesicle membrane</location>
        <topology evidence="1">Peripheral membrane protein</topology>
        <orientation evidence="1">Cytoplasmic side</orientation>
    </subcellularLocation>
    <subcellularLocation>
        <location evidence="2">Endoplasmic reticulum membrane</location>
        <topology evidence="2">Peripheral membrane protein</topology>
        <orientation evidence="2">Cytoplasmic side</orientation>
    </subcellularLocation>
</comment>
<dbReference type="PROSITE" id="PS50011">
    <property type="entry name" value="PROTEIN_KINASE_DOM"/>
    <property type="match status" value="1"/>
</dbReference>
<keyword evidence="7" id="KW-0862">Zinc</keyword>
<keyword evidence="9" id="KW-0653">Protein transport</keyword>
<dbReference type="GO" id="GO:0005789">
    <property type="term" value="C:endoplasmic reticulum membrane"/>
    <property type="evidence" value="ECO:0007669"/>
    <property type="project" value="UniProtKB-SubCell"/>
</dbReference>
<evidence type="ECO:0000256" key="2">
    <source>
        <dbReference type="ARBA" id="ARBA00004397"/>
    </source>
</evidence>
<dbReference type="Pfam" id="PF00069">
    <property type="entry name" value="Pkinase"/>
    <property type="match status" value="1"/>
</dbReference>
<dbReference type="FunFam" id="2.30.30.380:FF:000001">
    <property type="entry name" value="Protein transport protein SEC23"/>
    <property type="match status" value="1"/>
</dbReference>
<dbReference type="SUPFAM" id="SSF82754">
    <property type="entry name" value="C-terminal, gelsolin-like domain of Sec23/24"/>
    <property type="match status" value="1"/>
</dbReference>
<dbReference type="PANTHER" id="PTHR11141">
    <property type="entry name" value="PROTEIN TRANSPORT PROTEIN SEC23"/>
    <property type="match status" value="1"/>
</dbReference>
<dbReference type="Gene3D" id="3.40.50.410">
    <property type="entry name" value="von Willebrand factor, type A domain"/>
    <property type="match status" value="1"/>
</dbReference>
<dbReference type="InterPro" id="IPR011009">
    <property type="entry name" value="Kinase-like_dom_sf"/>
</dbReference>
<dbReference type="Pfam" id="PF04815">
    <property type="entry name" value="Sec23_helical"/>
    <property type="match status" value="1"/>
</dbReference>
<feature type="region of interest" description="Disordered" evidence="12">
    <location>
        <begin position="94"/>
        <end position="113"/>
    </location>
</feature>
<evidence type="ECO:0000313" key="15">
    <source>
        <dbReference type="Proteomes" id="UP001530315"/>
    </source>
</evidence>
<evidence type="ECO:0000256" key="1">
    <source>
        <dbReference type="ARBA" id="ARBA00004299"/>
    </source>
</evidence>
<feature type="compositionally biased region" description="Gly residues" evidence="12">
    <location>
        <begin position="402"/>
        <end position="412"/>
    </location>
</feature>